<dbReference type="Gene3D" id="3.30.950.10">
    <property type="entry name" value="Methyltransferase, Cobalt-precorrin-4 Transmethylase, Domain 2"/>
    <property type="match status" value="1"/>
</dbReference>
<dbReference type="InterPro" id="IPR006365">
    <property type="entry name" value="Cbl_synth_CobL"/>
</dbReference>
<dbReference type="AlphaFoldDB" id="A0A7C9ISN9"/>
<proteinExistence type="predicted"/>
<dbReference type="InterPro" id="IPR014776">
    <property type="entry name" value="4pyrrole_Mease_sub2"/>
</dbReference>
<dbReference type="InterPro" id="IPR014008">
    <property type="entry name" value="Cbl_synth_MTase_CbiT"/>
</dbReference>
<dbReference type="UniPathway" id="UPA00148"/>
<dbReference type="InterPro" id="IPR014777">
    <property type="entry name" value="4pyrrole_Mease_sub1"/>
</dbReference>
<dbReference type="NCBIfam" id="TIGR02467">
    <property type="entry name" value="CbiE"/>
    <property type="match status" value="1"/>
</dbReference>
<dbReference type="NCBIfam" id="TIGR02469">
    <property type="entry name" value="CbiT"/>
    <property type="match status" value="1"/>
</dbReference>
<organism evidence="7 8">
    <name type="scientific">Solidesulfovibrio aerotolerans</name>
    <dbReference type="NCBI Taxonomy" id="295255"/>
    <lineage>
        <taxon>Bacteria</taxon>
        <taxon>Pseudomonadati</taxon>
        <taxon>Thermodesulfobacteriota</taxon>
        <taxon>Desulfovibrionia</taxon>
        <taxon>Desulfovibrionales</taxon>
        <taxon>Desulfovibrionaceae</taxon>
        <taxon>Solidesulfovibrio</taxon>
    </lineage>
</organism>
<dbReference type="PANTHER" id="PTHR43182:SF1">
    <property type="entry name" value="COBALT-PRECORRIN-7 C(5)-METHYLTRANSFERASE"/>
    <property type="match status" value="1"/>
</dbReference>
<dbReference type="GO" id="GO:0032259">
    <property type="term" value="P:methylation"/>
    <property type="evidence" value="ECO:0007669"/>
    <property type="project" value="UniProtKB-KW"/>
</dbReference>
<dbReference type="InterPro" id="IPR029063">
    <property type="entry name" value="SAM-dependent_MTases_sf"/>
</dbReference>
<reference evidence="7 8" key="1">
    <citation type="submission" date="2020-01" db="EMBL/GenBank/DDBJ databases">
        <title>Genome sequence of Desulfovibrio aerotolerans DSM 16695(T).</title>
        <authorList>
            <person name="Karnachuk O."/>
            <person name="Avakyan M."/>
            <person name="Mardanov A."/>
            <person name="Kadnikov V."/>
            <person name="Ravin N."/>
        </authorList>
    </citation>
    <scope>NUCLEOTIDE SEQUENCE [LARGE SCALE GENOMIC DNA]</scope>
    <source>
        <strain evidence="7 8">DSM 16695</strain>
    </source>
</reference>
<evidence type="ECO:0000256" key="1">
    <source>
        <dbReference type="ARBA" id="ARBA00004953"/>
    </source>
</evidence>
<keyword evidence="8" id="KW-1185">Reference proteome</keyword>
<dbReference type="InterPro" id="IPR050714">
    <property type="entry name" value="Cobalamin_biosynth_MTase"/>
</dbReference>
<dbReference type="InterPro" id="IPR035996">
    <property type="entry name" value="4pyrrol_Methylase_sf"/>
</dbReference>
<evidence type="ECO:0000313" key="7">
    <source>
        <dbReference type="EMBL" id="MYL81640.1"/>
    </source>
</evidence>
<evidence type="ECO:0000256" key="4">
    <source>
        <dbReference type="ARBA" id="ARBA00022679"/>
    </source>
</evidence>
<dbReference type="InterPro" id="IPR012818">
    <property type="entry name" value="CbiE"/>
</dbReference>
<dbReference type="PIRSF" id="PIRSF036428">
    <property type="entry name" value="CobL"/>
    <property type="match status" value="1"/>
</dbReference>
<dbReference type="Proteomes" id="UP000482487">
    <property type="component" value="Unassembled WGS sequence"/>
</dbReference>
<dbReference type="SUPFAM" id="SSF53335">
    <property type="entry name" value="S-adenosyl-L-methionine-dependent methyltransferases"/>
    <property type="match status" value="1"/>
</dbReference>
<evidence type="ECO:0000313" key="8">
    <source>
        <dbReference type="Proteomes" id="UP000482487"/>
    </source>
</evidence>
<evidence type="ECO:0000256" key="5">
    <source>
        <dbReference type="ARBA" id="ARBA00022691"/>
    </source>
</evidence>
<name>A0A7C9ISN9_9BACT</name>
<dbReference type="GO" id="GO:0008276">
    <property type="term" value="F:protein methyltransferase activity"/>
    <property type="evidence" value="ECO:0007669"/>
    <property type="project" value="InterPro"/>
</dbReference>
<dbReference type="Gene3D" id="3.40.1010.10">
    <property type="entry name" value="Cobalt-precorrin-4 Transmethylase, Domain 1"/>
    <property type="match status" value="1"/>
</dbReference>
<dbReference type="Pfam" id="PF01135">
    <property type="entry name" value="PCMT"/>
    <property type="match status" value="1"/>
</dbReference>
<dbReference type="Gene3D" id="3.40.50.150">
    <property type="entry name" value="Vaccinia Virus protein VP39"/>
    <property type="match status" value="1"/>
</dbReference>
<keyword evidence="3 7" id="KW-0489">Methyltransferase</keyword>
<keyword evidence="5" id="KW-0949">S-adenosyl-L-methionine</keyword>
<dbReference type="CDD" id="cd11644">
    <property type="entry name" value="Precorrin-6Y-MT"/>
    <property type="match status" value="1"/>
</dbReference>
<gene>
    <name evidence="7" type="primary">cbiE</name>
    <name evidence="7" type="ORF">GTA51_00615</name>
</gene>
<keyword evidence="2" id="KW-0169">Cobalamin biosynthesis</keyword>
<dbReference type="GO" id="GO:0009236">
    <property type="term" value="P:cobalamin biosynthetic process"/>
    <property type="evidence" value="ECO:0007669"/>
    <property type="project" value="UniProtKB-UniPathway"/>
</dbReference>
<comment type="caution">
    <text evidence="7">The sequence shown here is derived from an EMBL/GenBank/DDBJ whole genome shotgun (WGS) entry which is preliminary data.</text>
</comment>
<dbReference type="PANTHER" id="PTHR43182">
    <property type="entry name" value="COBALT-PRECORRIN-6B C(15)-METHYLTRANSFERASE (DECARBOXYLATING)"/>
    <property type="match status" value="1"/>
</dbReference>
<dbReference type="PROSITE" id="PS51257">
    <property type="entry name" value="PROKAR_LIPOPROTEIN"/>
    <property type="match status" value="1"/>
</dbReference>
<dbReference type="Pfam" id="PF00590">
    <property type="entry name" value="TP_methylase"/>
    <property type="match status" value="1"/>
</dbReference>
<evidence type="ECO:0000256" key="2">
    <source>
        <dbReference type="ARBA" id="ARBA00022573"/>
    </source>
</evidence>
<dbReference type="EMBL" id="WVUD01000001">
    <property type="protein sequence ID" value="MYL81640.1"/>
    <property type="molecule type" value="Genomic_DNA"/>
</dbReference>
<accession>A0A7C9ISN9</accession>
<feature type="domain" description="Tetrapyrrole methylase" evidence="6">
    <location>
        <begin position="12"/>
        <end position="200"/>
    </location>
</feature>
<dbReference type="SUPFAM" id="SSF53790">
    <property type="entry name" value="Tetrapyrrole methylase"/>
    <property type="match status" value="1"/>
</dbReference>
<sequence length="415" mass="42702">MTPQKTFPLPPLAVIGCGLGRPCLTPAAAACLDAAAVVVGGKRLLAAFPDHPGRRIPISGPLAGILDAIEAARQAGQSVAVLADGDGLYFGIGATLLARFGREALAFYPNVTTVALACSRLGRPWHAVTAVSLHGRTDMTPLFAALARQGAVAVYTDATNTPAAIAARVLSRGGDGFTMTICEDLDLPDERIRQLPLAEAVTASASALTLVILDRTTPPAVPLHLGLPDDALLRHDAVFTKAPVRAVSLAALAVRPGEVVWDIGAGTGSVALEASLLNTGGPVLALERDPKRHALLIANIQRTGALTVTPLCAEAPDGLEALPDPHRIFVGGGLSSRPELLPTLCRRLLPGGRLVINAVLLGSLTGAMATLTTLGLPFALTQLQAGQSSPLANDLRLAADNPVFIITASKEPAHA</sequence>
<protein>
    <submittedName>
        <fullName evidence="7">Precorrin-6y C5,15-methyltransferase (Decarboxylating) subunit CbiE</fullName>
    </submittedName>
</protein>
<dbReference type="CDD" id="cd02440">
    <property type="entry name" value="AdoMet_MTases"/>
    <property type="match status" value="1"/>
</dbReference>
<comment type="pathway">
    <text evidence="1">Cofactor biosynthesis; adenosylcobalamin biosynthesis.</text>
</comment>
<evidence type="ECO:0000259" key="6">
    <source>
        <dbReference type="Pfam" id="PF00590"/>
    </source>
</evidence>
<keyword evidence="4 7" id="KW-0808">Transferase</keyword>
<dbReference type="RefSeq" id="WP_160957822.1">
    <property type="nucleotide sequence ID" value="NZ_WVUD01000001.1"/>
</dbReference>
<dbReference type="InterPro" id="IPR000878">
    <property type="entry name" value="4pyrrol_Mease"/>
</dbReference>
<dbReference type="OrthoDB" id="9787825at2"/>
<evidence type="ECO:0000256" key="3">
    <source>
        <dbReference type="ARBA" id="ARBA00022603"/>
    </source>
</evidence>